<sequence length="285" mass="32656">MIESINVEIEDLLSLFRVFLIEHCGLIDTRYRNSYIAVVGPSHVWSELSDDGKELQSKINSKYNTLIEKVEIILINQPSKTLKELSNYTKSLLEVINQKRTYLSQTSKAYFEVQKNFKEISRLLTETYDAKSGSSILVVDTNGLLTNPELDSWRIDGLEQFEILLLPTVLAELEDLKVTHRNQDVREKALGILRRIKGYRNRGSLIEGVTLSRGISTLRTMAMEPNFDKNLSWLDREVKDDRILASFVEVVRIHPKSNVLLVTSDMNMQNKCEFAGFPFIEPPST</sequence>
<dbReference type="Pfam" id="PF13638">
    <property type="entry name" value="PIN_4"/>
    <property type="match status" value="1"/>
</dbReference>
<dbReference type="RefSeq" id="WP_190919329.1">
    <property type="nucleotide sequence ID" value="NZ_JACXIZ010000027.1"/>
</dbReference>
<evidence type="ECO:0000313" key="3">
    <source>
        <dbReference type="Proteomes" id="UP000621560"/>
    </source>
</evidence>
<protein>
    <recommendedName>
        <fullName evidence="1">PIN domain-containing protein</fullName>
    </recommendedName>
</protein>
<comment type="caution">
    <text evidence="2">The sequence shown here is derived from an EMBL/GenBank/DDBJ whole genome shotgun (WGS) entry which is preliminary data.</text>
</comment>
<name>A0A927BVK1_9BACL</name>
<evidence type="ECO:0000259" key="1">
    <source>
        <dbReference type="Pfam" id="PF13638"/>
    </source>
</evidence>
<dbReference type="Gene3D" id="3.40.50.1010">
    <property type="entry name" value="5'-nuclease"/>
    <property type="match status" value="1"/>
</dbReference>
<evidence type="ECO:0000313" key="2">
    <source>
        <dbReference type="EMBL" id="MBD2846696.1"/>
    </source>
</evidence>
<dbReference type="InterPro" id="IPR002716">
    <property type="entry name" value="PIN_dom"/>
</dbReference>
<dbReference type="Proteomes" id="UP000621560">
    <property type="component" value="Unassembled WGS sequence"/>
</dbReference>
<proteinExistence type="predicted"/>
<feature type="domain" description="PIN" evidence="1">
    <location>
        <begin position="137"/>
        <end position="277"/>
    </location>
</feature>
<reference evidence="2" key="1">
    <citation type="submission" date="2020-09" db="EMBL/GenBank/DDBJ databases">
        <title>A novel bacterium of genus Paenibacillus, isolated from South China Sea.</title>
        <authorList>
            <person name="Huang H."/>
            <person name="Mo K."/>
            <person name="Hu Y."/>
        </authorList>
    </citation>
    <scope>NUCLEOTIDE SEQUENCE</scope>
    <source>
        <strain evidence="2">IB182496</strain>
    </source>
</reference>
<accession>A0A927BVK1</accession>
<organism evidence="2 3">
    <name type="scientific">Paenibacillus sabuli</name>
    <dbReference type="NCBI Taxonomy" id="2772509"/>
    <lineage>
        <taxon>Bacteria</taxon>
        <taxon>Bacillati</taxon>
        <taxon>Bacillota</taxon>
        <taxon>Bacilli</taxon>
        <taxon>Bacillales</taxon>
        <taxon>Paenibacillaceae</taxon>
        <taxon>Paenibacillus</taxon>
    </lineage>
</organism>
<gene>
    <name evidence="2" type="ORF">IDH44_15985</name>
</gene>
<keyword evidence="3" id="KW-1185">Reference proteome</keyword>
<dbReference type="AlphaFoldDB" id="A0A927BVK1"/>
<dbReference type="EMBL" id="JACXIZ010000027">
    <property type="protein sequence ID" value="MBD2846696.1"/>
    <property type="molecule type" value="Genomic_DNA"/>
</dbReference>